<dbReference type="OrthoDB" id="6057599at2"/>
<name>A0A4Z0BQA1_9BURK</name>
<keyword evidence="2" id="KW-1185">Reference proteome</keyword>
<gene>
    <name evidence="1" type="ORF">EZ216_14085</name>
</gene>
<evidence type="ECO:0000313" key="2">
    <source>
        <dbReference type="Proteomes" id="UP000297839"/>
    </source>
</evidence>
<dbReference type="AlphaFoldDB" id="A0A4Z0BQA1"/>
<proteinExistence type="predicted"/>
<protein>
    <submittedName>
        <fullName evidence="1">Uncharacterized protein</fullName>
    </submittedName>
</protein>
<accession>A0A4Z0BQA1</accession>
<dbReference type="Proteomes" id="UP000297839">
    <property type="component" value="Unassembled WGS sequence"/>
</dbReference>
<dbReference type="EMBL" id="SMLK01000004">
    <property type="protein sequence ID" value="TFZ00225.1"/>
    <property type="molecule type" value="Genomic_DNA"/>
</dbReference>
<reference evidence="1 2" key="1">
    <citation type="submission" date="2019-03" db="EMBL/GenBank/DDBJ databases">
        <title>Ramlibacter sp. 18x22-1, whole genome shotgun sequence.</title>
        <authorList>
            <person name="Zhang X."/>
            <person name="Feng G."/>
            <person name="Zhu H."/>
        </authorList>
    </citation>
    <scope>NUCLEOTIDE SEQUENCE [LARGE SCALE GENOMIC DNA]</scope>
    <source>
        <strain evidence="1 2">18x22-1</strain>
    </source>
</reference>
<dbReference type="RefSeq" id="WP_135250411.1">
    <property type="nucleotide sequence ID" value="NZ_SMLK01000004.1"/>
</dbReference>
<evidence type="ECO:0000313" key="1">
    <source>
        <dbReference type="EMBL" id="TFZ00225.1"/>
    </source>
</evidence>
<sequence>MNLSLDQIAILIMAPIVDGAPITLDTLNEIAAALGDDPNFAATMTAQLATKLSNANGTGGQANLTDNIISTAKLVNKAMTLAKLADITGLTMLGAVSGTGSPVTLTPAQVIPVIGISTFVRTILDDAATVFSTLGVSSFIPTLLDGTNASTAQTTLGIFNFHQGHCLMMSALRPLARPSLLPVSPPAVGYNQTDNPIGSIIGFYSSNGLVAFLHPFHGECSRCASGRLWALDTSEPWHCLERGLVAAASARMVPTFGLLDRGSASVAYRRNQLSQVRLHDRR</sequence>
<comment type="caution">
    <text evidence="1">The sequence shown here is derived from an EMBL/GenBank/DDBJ whole genome shotgun (WGS) entry which is preliminary data.</text>
</comment>
<organism evidence="1 2">
    <name type="scientific">Ramlibacter humi</name>
    <dbReference type="NCBI Taxonomy" id="2530451"/>
    <lineage>
        <taxon>Bacteria</taxon>
        <taxon>Pseudomonadati</taxon>
        <taxon>Pseudomonadota</taxon>
        <taxon>Betaproteobacteria</taxon>
        <taxon>Burkholderiales</taxon>
        <taxon>Comamonadaceae</taxon>
        <taxon>Ramlibacter</taxon>
    </lineage>
</organism>